<protein>
    <submittedName>
        <fullName evidence="1">Uncharacterized protein</fullName>
    </submittedName>
</protein>
<name>A0A0E9RDZ9_ANGAN</name>
<reference evidence="1" key="2">
    <citation type="journal article" date="2015" name="Fish Shellfish Immunol.">
        <title>Early steps in the European eel (Anguilla anguilla)-Vibrio vulnificus interaction in the gills: Role of the RtxA13 toxin.</title>
        <authorList>
            <person name="Callol A."/>
            <person name="Pajuelo D."/>
            <person name="Ebbesson L."/>
            <person name="Teles M."/>
            <person name="MacKenzie S."/>
            <person name="Amaro C."/>
        </authorList>
    </citation>
    <scope>NUCLEOTIDE SEQUENCE</scope>
</reference>
<proteinExistence type="predicted"/>
<reference evidence="1" key="1">
    <citation type="submission" date="2014-11" db="EMBL/GenBank/DDBJ databases">
        <authorList>
            <person name="Amaro Gonzalez C."/>
        </authorList>
    </citation>
    <scope>NUCLEOTIDE SEQUENCE</scope>
</reference>
<evidence type="ECO:0000313" key="1">
    <source>
        <dbReference type="EMBL" id="JAH26720.1"/>
    </source>
</evidence>
<dbReference type="EMBL" id="GBXM01081857">
    <property type="protein sequence ID" value="JAH26720.1"/>
    <property type="molecule type" value="Transcribed_RNA"/>
</dbReference>
<organism evidence="1">
    <name type="scientific">Anguilla anguilla</name>
    <name type="common">European freshwater eel</name>
    <name type="synonym">Muraena anguilla</name>
    <dbReference type="NCBI Taxonomy" id="7936"/>
    <lineage>
        <taxon>Eukaryota</taxon>
        <taxon>Metazoa</taxon>
        <taxon>Chordata</taxon>
        <taxon>Craniata</taxon>
        <taxon>Vertebrata</taxon>
        <taxon>Euteleostomi</taxon>
        <taxon>Actinopterygii</taxon>
        <taxon>Neopterygii</taxon>
        <taxon>Teleostei</taxon>
        <taxon>Anguilliformes</taxon>
        <taxon>Anguillidae</taxon>
        <taxon>Anguilla</taxon>
    </lineage>
</organism>
<accession>A0A0E9RDZ9</accession>
<sequence>MNPLMIIQNTLL</sequence>